<dbReference type="Pfam" id="PF01423">
    <property type="entry name" value="LSM"/>
    <property type="match status" value="1"/>
</dbReference>
<dbReference type="Gene3D" id="2.30.30.100">
    <property type="match status" value="1"/>
</dbReference>
<dbReference type="GO" id="GO:0003723">
    <property type="term" value="F:RNA binding"/>
    <property type="evidence" value="ECO:0007669"/>
    <property type="project" value="InterPro"/>
</dbReference>
<dbReference type="PANTHER" id="PTHR10701:SF5">
    <property type="entry name" value="N-ALPHA-ACETYLTRANSFERASE 38, NATC AUXILIARY SUBUNIT"/>
    <property type="match status" value="1"/>
</dbReference>
<dbReference type="InterPro" id="IPR001163">
    <property type="entry name" value="Sm_dom_euk/arc"/>
</dbReference>
<sequence length="111" mass="12745">MDINYNHGKTTPEESPMKTKLKSWLNRTLKIRMTDGRVLIGAFLCTDRDANVILGSCEEYLSDEHTEPRALGLVMVPGRHIVTIHLDCWMPDDLTTNKIKFQDNQCLENKI</sequence>
<dbReference type="FunFam" id="2.30.30.100:FF:000028">
    <property type="entry name" value="N-alpha-acetyltransferase 38, NatC auxiliary subunit"/>
    <property type="match status" value="1"/>
</dbReference>
<keyword evidence="4" id="KW-1185">Reference proteome</keyword>
<dbReference type="PANTHER" id="PTHR10701">
    <property type="entry name" value="SMALL NUCLEAR RIBONUCLEOPROTEIN-ASSOCIATED PROTEIN B AND N"/>
    <property type="match status" value="1"/>
</dbReference>
<dbReference type="Proteomes" id="UP000639338">
    <property type="component" value="Unassembled WGS sequence"/>
</dbReference>
<dbReference type="CDD" id="cd06168">
    <property type="entry name" value="LSMD1"/>
    <property type="match status" value="1"/>
</dbReference>
<gene>
    <name evidence="3" type="ORF">HCN44_001752</name>
</gene>
<dbReference type="InterPro" id="IPR047575">
    <property type="entry name" value="Sm"/>
</dbReference>
<dbReference type="AlphaFoldDB" id="A0A834XTW6"/>
<dbReference type="InterPro" id="IPR034110">
    <property type="entry name" value="LSMD1_Sm"/>
</dbReference>
<accession>A0A834XTW6</accession>
<dbReference type="InterPro" id="IPR010920">
    <property type="entry name" value="LSM_dom_sf"/>
</dbReference>
<reference evidence="3 4" key="1">
    <citation type="submission" date="2020-08" db="EMBL/GenBank/DDBJ databases">
        <title>Aphidius gifuensis genome sequencing and assembly.</title>
        <authorList>
            <person name="Du Z."/>
        </authorList>
    </citation>
    <scope>NUCLEOTIDE SEQUENCE [LARGE SCALE GENOMIC DNA]</scope>
    <source>
        <strain evidence="3">YNYX2018</strain>
        <tissue evidence="3">Adults</tissue>
    </source>
</reference>
<feature type="domain" description="Sm" evidence="2">
    <location>
        <begin position="16"/>
        <end position="90"/>
    </location>
</feature>
<dbReference type="SUPFAM" id="SSF50182">
    <property type="entry name" value="Sm-like ribonucleoproteins"/>
    <property type="match status" value="1"/>
</dbReference>
<dbReference type="EMBL" id="JACMRX010000003">
    <property type="protein sequence ID" value="KAF7992427.1"/>
    <property type="molecule type" value="Genomic_DNA"/>
</dbReference>
<dbReference type="SMART" id="SM00651">
    <property type="entry name" value="Sm"/>
    <property type="match status" value="1"/>
</dbReference>
<comment type="similarity">
    <text evidence="1">Belongs to the snRNP Sm proteins family.</text>
</comment>
<proteinExistence type="inferred from homology"/>
<evidence type="ECO:0000256" key="1">
    <source>
        <dbReference type="ARBA" id="ARBA00006850"/>
    </source>
</evidence>
<dbReference type="InterPro" id="IPR050914">
    <property type="entry name" value="snRNP_SmB/NAA38-like"/>
</dbReference>
<dbReference type="OrthoDB" id="368909at2759"/>
<comment type="caution">
    <text evidence="3">The sequence shown here is derived from an EMBL/GenBank/DDBJ whole genome shotgun (WGS) entry which is preliminary data.</text>
</comment>
<protein>
    <recommendedName>
        <fullName evidence="2">Sm domain-containing protein</fullName>
    </recommendedName>
</protein>
<dbReference type="GO" id="GO:0031417">
    <property type="term" value="C:NatC complex"/>
    <property type="evidence" value="ECO:0007669"/>
    <property type="project" value="InterPro"/>
</dbReference>
<evidence type="ECO:0000313" key="4">
    <source>
        <dbReference type="Proteomes" id="UP000639338"/>
    </source>
</evidence>
<evidence type="ECO:0000259" key="2">
    <source>
        <dbReference type="PROSITE" id="PS52002"/>
    </source>
</evidence>
<dbReference type="PROSITE" id="PS52002">
    <property type="entry name" value="SM"/>
    <property type="match status" value="1"/>
</dbReference>
<name>A0A834XTW6_APHGI</name>
<evidence type="ECO:0000313" key="3">
    <source>
        <dbReference type="EMBL" id="KAF7992427.1"/>
    </source>
</evidence>
<organism evidence="3 4">
    <name type="scientific">Aphidius gifuensis</name>
    <name type="common">Parasitoid wasp</name>
    <dbReference type="NCBI Taxonomy" id="684658"/>
    <lineage>
        <taxon>Eukaryota</taxon>
        <taxon>Metazoa</taxon>
        <taxon>Ecdysozoa</taxon>
        <taxon>Arthropoda</taxon>
        <taxon>Hexapoda</taxon>
        <taxon>Insecta</taxon>
        <taxon>Pterygota</taxon>
        <taxon>Neoptera</taxon>
        <taxon>Endopterygota</taxon>
        <taxon>Hymenoptera</taxon>
        <taxon>Apocrita</taxon>
        <taxon>Ichneumonoidea</taxon>
        <taxon>Braconidae</taxon>
        <taxon>Aphidiinae</taxon>
        <taxon>Aphidius</taxon>
    </lineage>
</organism>